<name>A0A2S9EFR9_9PSED</name>
<keyword evidence="3" id="KW-1185">Reference proteome</keyword>
<feature type="domain" description="Transcriptional regulator AbiEi antitoxin N-terminal" evidence="1">
    <location>
        <begin position="2"/>
        <end position="91"/>
    </location>
</feature>
<dbReference type="Proteomes" id="UP000238045">
    <property type="component" value="Unassembled WGS sequence"/>
</dbReference>
<protein>
    <recommendedName>
        <fullName evidence="1">Transcriptional regulator AbiEi antitoxin N-terminal domain-containing protein</fullName>
    </recommendedName>
</protein>
<gene>
    <name evidence="2" type="ORF">CQZ99_20715</name>
</gene>
<dbReference type="InterPro" id="IPR033455">
    <property type="entry name" value="AbiEi_3_N"/>
</dbReference>
<sequence length="255" mass="28082">MKINQLLARWPTGSVATQAFLHEQGVGPGLVQKYQRSGWVERVGYGAWKRCGDELDWQGGVFALQQGASLDIWPGGATALSLAGYSHYLAFGMQAVDLFGTPGASLPGWFRKYPWPVAVNFHPGGLFAAEMEDVALQVFQVPHGRFELKISSPERAVLELIHQSANEMLFSSVADVLSGLGTLSPRRLQRLLEACNSIRVKRVFLLMARNAGHAWYGRIDLSRIDLGNGKRQIIRGGRLDKEFQITVPESFASAS</sequence>
<evidence type="ECO:0000259" key="1">
    <source>
        <dbReference type="Pfam" id="PF17194"/>
    </source>
</evidence>
<accession>A0A2S9EFR9</accession>
<dbReference type="Pfam" id="PF17194">
    <property type="entry name" value="AbiEi_3_N"/>
    <property type="match status" value="1"/>
</dbReference>
<proteinExistence type="predicted"/>
<dbReference type="EMBL" id="PCQL01000025">
    <property type="protein sequence ID" value="PRC13957.1"/>
    <property type="molecule type" value="Genomic_DNA"/>
</dbReference>
<reference evidence="2 3" key="1">
    <citation type="submission" date="2017-09" db="EMBL/GenBank/DDBJ databases">
        <title>Genomic, metabolic, and phenotypic characteristics of bacterial isolates from the natural microbiome of the model nematode Caenorhabditis elegans.</title>
        <authorList>
            <person name="Zimmermann J."/>
            <person name="Obeng N."/>
            <person name="Yang W."/>
            <person name="Obeng O."/>
            <person name="Kissoyan K."/>
            <person name="Pees B."/>
            <person name="Dirksen P."/>
            <person name="Hoppner M."/>
            <person name="Franke A."/>
            <person name="Rosenstiel P."/>
            <person name="Leippe M."/>
            <person name="Dierking K."/>
            <person name="Kaleta C."/>
            <person name="Schulenburg H."/>
        </authorList>
    </citation>
    <scope>NUCLEOTIDE SEQUENCE [LARGE SCALE GENOMIC DNA]</scope>
    <source>
        <strain evidence="2 3">MYb117</strain>
    </source>
</reference>
<comment type="caution">
    <text evidence="2">The sequence shown here is derived from an EMBL/GenBank/DDBJ whole genome shotgun (WGS) entry which is preliminary data.</text>
</comment>
<evidence type="ECO:0000313" key="2">
    <source>
        <dbReference type="EMBL" id="PRC13957.1"/>
    </source>
</evidence>
<dbReference type="InterPro" id="IPR021561">
    <property type="entry name" value="AbiEi_3"/>
</dbReference>
<dbReference type="Pfam" id="PF11459">
    <property type="entry name" value="AbiEi_3"/>
    <property type="match status" value="1"/>
</dbReference>
<dbReference type="RefSeq" id="WP_105698466.1">
    <property type="nucleotide sequence ID" value="NZ_CP159260.1"/>
</dbReference>
<dbReference type="AlphaFoldDB" id="A0A2S9EFR9"/>
<evidence type="ECO:0000313" key="3">
    <source>
        <dbReference type="Proteomes" id="UP000238045"/>
    </source>
</evidence>
<organism evidence="2 3">
    <name type="scientific">Pseudomonas poae</name>
    <dbReference type="NCBI Taxonomy" id="200451"/>
    <lineage>
        <taxon>Bacteria</taxon>
        <taxon>Pseudomonadati</taxon>
        <taxon>Pseudomonadota</taxon>
        <taxon>Gammaproteobacteria</taxon>
        <taxon>Pseudomonadales</taxon>
        <taxon>Pseudomonadaceae</taxon>
        <taxon>Pseudomonas</taxon>
    </lineage>
</organism>